<dbReference type="PANTHER" id="PTHR33074">
    <property type="entry name" value="EXPRESSED PROTEIN-RELATED"/>
    <property type="match status" value="1"/>
</dbReference>
<dbReference type="Proteomes" id="UP000823388">
    <property type="component" value="Chromosome 5K"/>
</dbReference>
<keyword evidence="2" id="KW-1185">Reference proteome</keyword>
<dbReference type="PANTHER" id="PTHR33074:SF126">
    <property type="entry name" value="OS07G0633300 PROTEIN"/>
    <property type="match status" value="1"/>
</dbReference>
<evidence type="ECO:0000313" key="2">
    <source>
        <dbReference type="Proteomes" id="UP000823388"/>
    </source>
</evidence>
<name>A0A8T0T203_PANVG</name>
<proteinExistence type="predicted"/>
<accession>A0A8T0T203</accession>
<evidence type="ECO:0000313" key="1">
    <source>
        <dbReference type="EMBL" id="KAG2602366.1"/>
    </source>
</evidence>
<gene>
    <name evidence="1" type="ORF">PVAP13_5KG675000</name>
</gene>
<sequence>MATAAAAAAAFCGLEEVLVDGYGCIGDERNHTTVGGWTRNMDVIVASFWSERPPLLSRLYVYAPDLDPSAFSELPRILCVVEGLILFRVAIRCRQPGCVLMEECDYFVYRVDSASLELIRNPSPVAFRDEDVGLLPWGNGGYTVAALVPTLNSAPTTDPNVFMLHLFHSATRRWTNR</sequence>
<reference evidence="1" key="1">
    <citation type="submission" date="2020-05" db="EMBL/GenBank/DDBJ databases">
        <title>WGS assembly of Panicum virgatum.</title>
        <authorList>
            <person name="Lovell J.T."/>
            <person name="Jenkins J."/>
            <person name="Shu S."/>
            <person name="Juenger T.E."/>
            <person name="Schmutz J."/>
        </authorList>
    </citation>
    <scope>NUCLEOTIDE SEQUENCE</scope>
    <source>
        <strain evidence="1">AP13</strain>
    </source>
</reference>
<dbReference type="AlphaFoldDB" id="A0A8T0T203"/>
<protein>
    <submittedName>
        <fullName evidence="1">Uncharacterized protein</fullName>
    </submittedName>
</protein>
<comment type="caution">
    <text evidence="1">The sequence shown here is derived from an EMBL/GenBank/DDBJ whole genome shotgun (WGS) entry which is preliminary data.</text>
</comment>
<organism evidence="1 2">
    <name type="scientific">Panicum virgatum</name>
    <name type="common">Blackwell switchgrass</name>
    <dbReference type="NCBI Taxonomy" id="38727"/>
    <lineage>
        <taxon>Eukaryota</taxon>
        <taxon>Viridiplantae</taxon>
        <taxon>Streptophyta</taxon>
        <taxon>Embryophyta</taxon>
        <taxon>Tracheophyta</taxon>
        <taxon>Spermatophyta</taxon>
        <taxon>Magnoliopsida</taxon>
        <taxon>Liliopsida</taxon>
        <taxon>Poales</taxon>
        <taxon>Poaceae</taxon>
        <taxon>PACMAD clade</taxon>
        <taxon>Panicoideae</taxon>
        <taxon>Panicodae</taxon>
        <taxon>Paniceae</taxon>
        <taxon>Panicinae</taxon>
        <taxon>Panicum</taxon>
        <taxon>Panicum sect. Hiantes</taxon>
    </lineage>
</organism>
<dbReference type="EMBL" id="CM029045">
    <property type="protein sequence ID" value="KAG2602366.1"/>
    <property type="molecule type" value="Genomic_DNA"/>
</dbReference>